<evidence type="ECO:0000313" key="3">
    <source>
        <dbReference type="EMBL" id="TDC79839.1"/>
    </source>
</evidence>
<accession>A0A4R4U005</accession>
<keyword evidence="1 3" id="KW-0808">Transferase</keyword>
<feature type="region of interest" description="Disordered" evidence="2">
    <location>
        <begin position="1"/>
        <end position="161"/>
    </location>
</feature>
<dbReference type="GO" id="GO:0008410">
    <property type="term" value="F:CoA-transferase activity"/>
    <property type="evidence" value="ECO:0007669"/>
    <property type="project" value="TreeGrafter"/>
</dbReference>
<evidence type="ECO:0000256" key="2">
    <source>
        <dbReference type="SAM" id="MobiDB-lite"/>
    </source>
</evidence>
<feature type="region of interest" description="Disordered" evidence="2">
    <location>
        <begin position="750"/>
        <end position="775"/>
    </location>
</feature>
<dbReference type="PANTHER" id="PTHR48207">
    <property type="entry name" value="SUCCINATE--HYDROXYMETHYLGLUTARATE COA-TRANSFERASE"/>
    <property type="match status" value="1"/>
</dbReference>
<gene>
    <name evidence="3" type="ORF">E1283_01815</name>
</gene>
<dbReference type="Gene3D" id="3.40.50.10540">
    <property type="entry name" value="Crotonobetainyl-coa:carnitine coa-transferase, domain 1"/>
    <property type="match status" value="2"/>
</dbReference>
<dbReference type="Proteomes" id="UP000295345">
    <property type="component" value="Unassembled WGS sequence"/>
</dbReference>
<dbReference type="PANTHER" id="PTHR48207:SF4">
    <property type="entry name" value="BLL6097 PROTEIN"/>
    <property type="match status" value="1"/>
</dbReference>
<organism evidence="3 4">
    <name type="scientific">Streptomyces hainanensis</name>
    <dbReference type="NCBI Taxonomy" id="402648"/>
    <lineage>
        <taxon>Bacteria</taxon>
        <taxon>Bacillati</taxon>
        <taxon>Actinomycetota</taxon>
        <taxon>Actinomycetes</taxon>
        <taxon>Kitasatosporales</taxon>
        <taxon>Streptomycetaceae</taxon>
        <taxon>Streptomyces</taxon>
    </lineage>
</organism>
<dbReference type="Gene3D" id="3.30.1540.10">
    <property type="entry name" value="formyl-coa transferase, domain 3"/>
    <property type="match status" value="2"/>
</dbReference>
<dbReference type="InterPro" id="IPR044855">
    <property type="entry name" value="CoA-Trfase_III_dom3_sf"/>
</dbReference>
<dbReference type="InterPro" id="IPR050483">
    <property type="entry name" value="CoA-transferase_III_domain"/>
</dbReference>
<proteinExistence type="predicted"/>
<sequence>MHRDREGAARRVAGQPAAGGAARRVRAAVTDRADRRLRRRAPAATRRRRRAGLRPGGRGDPVRLRQPRRARDRGGRHRARGRLGHGTRGPGHGTTPAAPTARHGGRHRAGDGPAPARRTDDDTKGHRRLPGPRAALTTFRRRSDERNVPLAERPAPGEGEAVRHARGGTVLVGRPVPLRVLDLTDELAFHGARSLVGLGADVLRIDPGDGAAPAERTHWHAGKRWTPARDPAELDGLAAGADIVLESGPFATLRGLRADGTSRWPHAVHVVVTPFGLTGPRRDWAGDDLVLASAGGMTWLGGRPDGQPKPPPREQALGVAGAHAAIGALLGVLSGTGQLVDVSVQEATAATLETGAVAWIHAGRHPVRNGGVYEHVAHRIFEAVDGHVAGGYSGSDRMWTDLLAWLVEVGEADDLDDERWGDAAFRWRGRPHVDAIVARFAARRTAAGIAEGGRARALPWAEVVAPERLPDNPQLRDRGYFVTVVGDGLPAGGVEDVGFPWSPRPRPVTLDAVHEAPPAAPWRHGRPRGLRARSGARPLSGVRVLDLTWVLAGPYATKQLAEHGADVIKIESRHRQDPTRFAPSMRLRPDAGPDDSGYFLNFNRNKRSVALNLRTPEGQRLLRDLVPHCDVVVENFSPGVLARWGMDHANLRKLNPDVILVSMAGVGGTGPWRDAVTFADTLAAMSGLSSETRDPGGPPQGLTFGLGDMVAANAAVLAALDLLAEGRGGHVDLSQLEAMAATMGPAVLEPALGRPGPDPRTAEHPNRSPRAVPHGVYPAAGDDRWVAIAVRDDAGWRALTTLVDLPGDGDLATRRAHEDAIDTALAAWTRGQDAAALAARLQAEGIAAAVVATGRDLVEADEQLAARGFYQELDHPLTGPVRHEGVVARLAATPGALTAPAPLLGQHTTAVLRELLGLSEERCAQLAAAGVLE</sequence>
<name>A0A4R4U005_9ACTN</name>
<keyword evidence="4" id="KW-1185">Reference proteome</keyword>
<comment type="caution">
    <text evidence="3">The sequence shown here is derived from an EMBL/GenBank/DDBJ whole genome shotgun (WGS) entry which is preliminary data.</text>
</comment>
<feature type="compositionally biased region" description="Low complexity" evidence="2">
    <location>
        <begin position="93"/>
        <end position="102"/>
    </location>
</feature>
<evidence type="ECO:0000313" key="4">
    <source>
        <dbReference type="Proteomes" id="UP000295345"/>
    </source>
</evidence>
<dbReference type="InterPro" id="IPR003673">
    <property type="entry name" value="CoA-Trfase_fam_III"/>
</dbReference>
<dbReference type="Pfam" id="PF02515">
    <property type="entry name" value="CoA_transf_3"/>
    <property type="match status" value="2"/>
</dbReference>
<dbReference type="OrthoDB" id="9797653at2"/>
<protein>
    <submittedName>
        <fullName evidence="3">CoA transferase</fullName>
    </submittedName>
</protein>
<feature type="compositionally biased region" description="Low complexity" evidence="2">
    <location>
        <begin position="10"/>
        <end position="28"/>
    </location>
</feature>
<dbReference type="AlphaFoldDB" id="A0A4R4U005"/>
<feature type="compositionally biased region" description="Basic residues" evidence="2">
    <location>
        <begin position="35"/>
        <end position="52"/>
    </location>
</feature>
<reference evidence="3 4" key="1">
    <citation type="submission" date="2019-03" db="EMBL/GenBank/DDBJ databases">
        <title>Draft genome sequences of novel Actinobacteria.</title>
        <authorList>
            <person name="Sahin N."/>
            <person name="Ay H."/>
            <person name="Saygin H."/>
        </authorList>
    </citation>
    <scope>NUCLEOTIDE SEQUENCE [LARGE SCALE GENOMIC DNA]</scope>
    <source>
        <strain evidence="3 4">DSM 41900</strain>
    </source>
</reference>
<feature type="compositionally biased region" description="Basic residues" evidence="2">
    <location>
        <begin position="65"/>
        <end position="85"/>
    </location>
</feature>
<evidence type="ECO:0000256" key="1">
    <source>
        <dbReference type="ARBA" id="ARBA00022679"/>
    </source>
</evidence>
<dbReference type="EMBL" id="SMKI01000010">
    <property type="protein sequence ID" value="TDC79839.1"/>
    <property type="molecule type" value="Genomic_DNA"/>
</dbReference>
<dbReference type="InterPro" id="IPR023606">
    <property type="entry name" value="CoA-Trfase_III_dom_1_sf"/>
</dbReference>
<dbReference type="SUPFAM" id="SSF89796">
    <property type="entry name" value="CoA-transferase family III (CaiB/BaiF)"/>
    <property type="match status" value="2"/>
</dbReference>